<name>A0A2S8F1G2_9BACT</name>
<dbReference type="SUPFAM" id="SSF52949">
    <property type="entry name" value="Macro domain-like"/>
    <property type="match status" value="1"/>
</dbReference>
<dbReference type="PANTHER" id="PTHR35596">
    <property type="entry name" value="DUF2263 DOMAIN-CONTAINING PROTEIN"/>
    <property type="match status" value="1"/>
</dbReference>
<dbReference type="InterPro" id="IPR012664">
    <property type="entry name" value="CHP02452"/>
</dbReference>
<dbReference type="EMBL" id="PUIA01000074">
    <property type="protein sequence ID" value="PQO25764.1"/>
    <property type="molecule type" value="Genomic_DNA"/>
</dbReference>
<sequence length="131" mass="14019">MILSPNVPVFRADDGSLLGQPYLLSIVTSPAVNAGAVVENEPQLAAEIEPVMATRISKLLKLASAKGFQHLILGAWGCGVFRNDPAMIAQFFAEALKDGGAYEDQFASVTFAVMDGTDSESIIEPFRAQFQ</sequence>
<evidence type="ECO:0000313" key="2">
    <source>
        <dbReference type="Proteomes" id="UP000240009"/>
    </source>
</evidence>
<dbReference type="Gene3D" id="3.40.220.10">
    <property type="entry name" value="Leucine Aminopeptidase, subunit E, domain 1"/>
    <property type="match status" value="1"/>
</dbReference>
<organism evidence="1 2">
    <name type="scientific">Blastopirellula marina</name>
    <dbReference type="NCBI Taxonomy" id="124"/>
    <lineage>
        <taxon>Bacteria</taxon>
        <taxon>Pseudomonadati</taxon>
        <taxon>Planctomycetota</taxon>
        <taxon>Planctomycetia</taxon>
        <taxon>Pirellulales</taxon>
        <taxon>Pirellulaceae</taxon>
        <taxon>Blastopirellula</taxon>
    </lineage>
</organism>
<dbReference type="OrthoDB" id="9806181at2"/>
<reference evidence="1 2" key="1">
    <citation type="submission" date="2018-02" db="EMBL/GenBank/DDBJ databases">
        <title>Comparative genomes isolates from brazilian mangrove.</title>
        <authorList>
            <person name="Araujo J.E."/>
            <person name="Taketani R.G."/>
            <person name="Silva M.C.P."/>
            <person name="Loureco M.V."/>
            <person name="Andreote F.D."/>
        </authorList>
    </citation>
    <scope>NUCLEOTIDE SEQUENCE [LARGE SCALE GENOMIC DNA]</scope>
    <source>
        <strain evidence="1 2">HEX-2 MGV</strain>
    </source>
</reference>
<dbReference type="PANTHER" id="PTHR35596:SF1">
    <property type="entry name" value="MICROBIAL-TYPE PARG CATALYTIC DOMAIN-CONTAINING PROTEIN"/>
    <property type="match status" value="1"/>
</dbReference>
<dbReference type="NCBIfam" id="TIGR02452">
    <property type="entry name" value="TIGR02452 family protein"/>
    <property type="match status" value="1"/>
</dbReference>
<comment type="caution">
    <text evidence="1">The sequence shown here is derived from an EMBL/GenBank/DDBJ whole genome shotgun (WGS) entry which is preliminary data.</text>
</comment>
<dbReference type="InterPro" id="IPR043472">
    <property type="entry name" value="Macro_dom-like"/>
</dbReference>
<protein>
    <submittedName>
        <fullName evidence="1">TIGR02452 family protein</fullName>
    </submittedName>
</protein>
<gene>
    <name evidence="1" type="ORF">C5Y96_23430</name>
</gene>
<proteinExistence type="predicted"/>
<dbReference type="AlphaFoldDB" id="A0A2S8F1G2"/>
<evidence type="ECO:0000313" key="1">
    <source>
        <dbReference type="EMBL" id="PQO25764.1"/>
    </source>
</evidence>
<dbReference type="Proteomes" id="UP000240009">
    <property type="component" value="Unassembled WGS sequence"/>
</dbReference>
<accession>A0A2S8F1G2</accession>